<reference evidence="1" key="1">
    <citation type="journal article" date="2014" name="Front. Microbiol.">
        <title>High frequency of phylogenetically diverse reductive dehalogenase-homologous genes in deep subseafloor sedimentary metagenomes.</title>
        <authorList>
            <person name="Kawai M."/>
            <person name="Futagami T."/>
            <person name="Toyoda A."/>
            <person name="Takaki Y."/>
            <person name="Nishi S."/>
            <person name="Hori S."/>
            <person name="Arai W."/>
            <person name="Tsubouchi T."/>
            <person name="Morono Y."/>
            <person name="Uchiyama I."/>
            <person name="Ito T."/>
            <person name="Fujiyama A."/>
            <person name="Inagaki F."/>
            <person name="Takami H."/>
        </authorList>
    </citation>
    <scope>NUCLEOTIDE SEQUENCE</scope>
    <source>
        <strain evidence="1">Expedition CK06-06</strain>
    </source>
</reference>
<dbReference type="AlphaFoldDB" id="X1L235"/>
<sequence length="60" mass="7189">IREWTDEEIDEAILKKQITEEDRNRVKGQCPVEYELFWHLDEKDLPMQIVVSLETDATLE</sequence>
<dbReference type="EMBL" id="BARU01041452">
    <property type="protein sequence ID" value="GAH88258.1"/>
    <property type="molecule type" value="Genomic_DNA"/>
</dbReference>
<name>X1L235_9ZZZZ</name>
<organism evidence="1">
    <name type="scientific">marine sediment metagenome</name>
    <dbReference type="NCBI Taxonomy" id="412755"/>
    <lineage>
        <taxon>unclassified sequences</taxon>
        <taxon>metagenomes</taxon>
        <taxon>ecological metagenomes</taxon>
    </lineage>
</organism>
<gene>
    <name evidence="1" type="ORF">S03H2_63907</name>
</gene>
<feature type="non-terminal residue" evidence="1">
    <location>
        <position position="1"/>
    </location>
</feature>
<comment type="caution">
    <text evidence="1">The sequence shown here is derived from an EMBL/GenBank/DDBJ whole genome shotgun (WGS) entry which is preliminary data.</text>
</comment>
<proteinExistence type="predicted"/>
<protein>
    <submittedName>
        <fullName evidence="1">Uncharacterized protein</fullName>
    </submittedName>
</protein>
<evidence type="ECO:0000313" key="1">
    <source>
        <dbReference type="EMBL" id="GAH88258.1"/>
    </source>
</evidence>
<accession>X1L235</accession>